<accession>A0ABD3J050</accession>
<evidence type="ECO:0000256" key="1">
    <source>
        <dbReference type="ARBA" id="ARBA00004123"/>
    </source>
</evidence>
<dbReference type="Proteomes" id="UP001634007">
    <property type="component" value="Unassembled WGS sequence"/>
</dbReference>
<evidence type="ECO:0000259" key="12">
    <source>
        <dbReference type="PROSITE" id="PS50004"/>
    </source>
</evidence>
<evidence type="ECO:0000256" key="5">
    <source>
        <dbReference type="ARBA" id="ARBA00022682"/>
    </source>
</evidence>
<dbReference type="AlphaFoldDB" id="A0ABD3J050"/>
<dbReference type="GO" id="GO:0005096">
    <property type="term" value="F:GTPase activator activity"/>
    <property type="evidence" value="ECO:0007669"/>
    <property type="project" value="UniProtKB-KW"/>
</dbReference>
<evidence type="ECO:0000256" key="4">
    <source>
        <dbReference type="ARBA" id="ARBA00022475"/>
    </source>
</evidence>
<evidence type="ECO:0000256" key="2">
    <source>
        <dbReference type="ARBA" id="ARBA00004236"/>
    </source>
</evidence>
<dbReference type="GO" id="GO:0009738">
    <property type="term" value="P:abscisic acid-activated signaling pathway"/>
    <property type="evidence" value="ECO:0007669"/>
    <property type="project" value="UniProtKB-KW"/>
</dbReference>
<evidence type="ECO:0000256" key="9">
    <source>
        <dbReference type="ARBA" id="ARBA00023136"/>
    </source>
</evidence>
<evidence type="ECO:0000256" key="11">
    <source>
        <dbReference type="ARBA" id="ARBA00024037"/>
    </source>
</evidence>
<comment type="subcellular location">
    <subcellularLocation>
        <location evidence="2">Cell membrane</location>
    </subcellularLocation>
    <subcellularLocation>
        <location evidence="1">Nucleus</location>
    </subcellularLocation>
</comment>
<evidence type="ECO:0000313" key="13">
    <source>
        <dbReference type="EMBL" id="KAL3719515.1"/>
    </source>
</evidence>
<keyword evidence="10" id="KW-0539">Nucleus</keyword>
<feature type="domain" description="C2" evidence="12">
    <location>
        <begin position="1"/>
        <end position="116"/>
    </location>
</feature>
<keyword evidence="5" id="KW-0938">Abscisic acid signaling pathway</keyword>
<dbReference type="SUPFAM" id="SSF49562">
    <property type="entry name" value="C2 domain (Calcium/lipid-binding domain, CaLB)"/>
    <property type="match status" value="1"/>
</dbReference>
<dbReference type="Gene3D" id="2.60.40.150">
    <property type="entry name" value="C2 domain"/>
    <property type="match status" value="1"/>
</dbReference>
<dbReference type="InterPro" id="IPR000008">
    <property type="entry name" value="C2_dom"/>
</dbReference>
<evidence type="ECO:0000256" key="3">
    <source>
        <dbReference type="ARBA" id="ARBA00022468"/>
    </source>
</evidence>
<dbReference type="SMART" id="SM00239">
    <property type="entry name" value="C2"/>
    <property type="match status" value="1"/>
</dbReference>
<evidence type="ECO:0000256" key="8">
    <source>
        <dbReference type="ARBA" id="ARBA00023121"/>
    </source>
</evidence>
<gene>
    <name evidence="13" type="ORF">ACJRO7_004479</name>
</gene>
<evidence type="ECO:0000313" key="14">
    <source>
        <dbReference type="Proteomes" id="UP001634007"/>
    </source>
</evidence>
<comment type="caution">
    <text evidence="13">The sequence shown here is derived from an EMBL/GenBank/DDBJ whole genome shotgun (WGS) entry which is preliminary data.</text>
</comment>
<dbReference type="GO" id="GO:0008289">
    <property type="term" value="F:lipid binding"/>
    <property type="evidence" value="ECO:0007669"/>
    <property type="project" value="UniProtKB-KW"/>
</dbReference>
<proteinExistence type="inferred from homology"/>
<dbReference type="Pfam" id="PF00168">
    <property type="entry name" value="C2"/>
    <property type="match status" value="1"/>
</dbReference>
<dbReference type="GO" id="GO:0005886">
    <property type="term" value="C:plasma membrane"/>
    <property type="evidence" value="ECO:0007669"/>
    <property type="project" value="UniProtKB-SubCell"/>
</dbReference>
<dbReference type="GO" id="GO:0046872">
    <property type="term" value="F:metal ion binding"/>
    <property type="evidence" value="ECO:0007669"/>
    <property type="project" value="UniProtKB-KW"/>
</dbReference>
<sequence length="180" mass="20624">MDDTLGLLRIHISRGINLAVRDVRSSDPYVVVRMGKQKLKTRVVRKNLNPEWNENLTLCVADPDLPVKLDFRFFVMTVSIHCRPCMTDRFSLDAKMGDAEFDIRPLLEAVRMAADLQGLEDGTVVKRILPNRQNCLAEESCIIVSNGKVVQHMFLRLRNVECGEIQLQLQWVPVNHSREL</sequence>
<evidence type="ECO:0000256" key="6">
    <source>
        <dbReference type="ARBA" id="ARBA00022723"/>
    </source>
</evidence>
<organism evidence="13 14">
    <name type="scientific">Eucalyptus globulus</name>
    <name type="common">Tasmanian blue gum</name>
    <dbReference type="NCBI Taxonomy" id="34317"/>
    <lineage>
        <taxon>Eukaryota</taxon>
        <taxon>Viridiplantae</taxon>
        <taxon>Streptophyta</taxon>
        <taxon>Embryophyta</taxon>
        <taxon>Tracheophyta</taxon>
        <taxon>Spermatophyta</taxon>
        <taxon>Magnoliopsida</taxon>
        <taxon>eudicotyledons</taxon>
        <taxon>Gunneridae</taxon>
        <taxon>Pentapetalae</taxon>
        <taxon>rosids</taxon>
        <taxon>malvids</taxon>
        <taxon>Myrtales</taxon>
        <taxon>Myrtaceae</taxon>
        <taxon>Myrtoideae</taxon>
        <taxon>Eucalypteae</taxon>
        <taxon>Eucalyptus</taxon>
    </lineage>
</organism>
<dbReference type="GO" id="GO:0005634">
    <property type="term" value="C:nucleus"/>
    <property type="evidence" value="ECO:0007669"/>
    <property type="project" value="UniProtKB-SubCell"/>
</dbReference>
<dbReference type="PANTHER" id="PTHR45933:SF11">
    <property type="entry name" value="PROTEIN C2-DOMAIN ABA-RELATED 1"/>
    <property type="match status" value="1"/>
</dbReference>
<evidence type="ECO:0000256" key="7">
    <source>
        <dbReference type="ARBA" id="ARBA00022837"/>
    </source>
</evidence>
<dbReference type="InterPro" id="IPR044562">
    <property type="entry name" value="CAR1-11"/>
</dbReference>
<protein>
    <recommendedName>
        <fullName evidence="12">C2 domain-containing protein</fullName>
    </recommendedName>
</protein>
<dbReference type="EMBL" id="JBJKBG010000010">
    <property type="protein sequence ID" value="KAL3719515.1"/>
    <property type="molecule type" value="Genomic_DNA"/>
</dbReference>
<keyword evidence="6" id="KW-0479">Metal-binding</keyword>
<dbReference type="InterPro" id="IPR035892">
    <property type="entry name" value="C2_domain_sf"/>
</dbReference>
<name>A0ABD3J050_EUCGL</name>
<evidence type="ECO:0000256" key="10">
    <source>
        <dbReference type="ARBA" id="ARBA00023242"/>
    </source>
</evidence>
<comment type="similarity">
    <text evidence="11">Belongs to the plant CAR protein family.</text>
</comment>
<keyword evidence="9" id="KW-0472">Membrane</keyword>
<keyword evidence="4" id="KW-1003">Cell membrane</keyword>
<dbReference type="PANTHER" id="PTHR45933">
    <property type="entry name" value="PROTEIN C2-DOMAIN ABA-RELATED 4"/>
    <property type="match status" value="1"/>
</dbReference>
<keyword evidence="3" id="KW-0343">GTPase activation</keyword>
<reference evidence="13 14" key="1">
    <citation type="submission" date="2024-11" db="EMBL/GenBank/DDBJ databases">
        <title>Chromosome-level genome assembly of Eucalyptus globulus Labill. provides insights into its genome evolution.</title>
        <authorList>
            <person name="Li X."/>
        </authorList>
    </citation>
    <scope>NUCLEOTIDE SEQUENCE [LARGE SCALE GENOMIC DNA]</scope>
    <source>
        <strain evidence="13">CL2024</strain>
        <tissue evidence="13">Fresh tender leaves</tissue>
    </source>
</reference>
<keyword evidence="7" id="KW-0106">Calcium</keyword>
<keyword evidence="14" id="KW-1185">Reference proteome</keyword>
<keyword evidence="8" id="KW-0446">Lipid-binding</keyword>
<dbReference type="PROSITE" id="PS50004">
    <property type="entry name" value="C2"/>
    <property type="match status" value="1"/>
</dbReference>